<dbReference type="Proteomes" id="UP000831390">
    <property type="component" value="Plasmid unnamed4"/>
</dbReference>
<evidence type="ECO:0000313" key="1">
    <source>
        <dbReference type="EMBL" id="UOE36761.1"/>
    </source>
</evidence>
<sequence>MRDFKELELTFRNDSYIVPPGCRKEILTHPSGNGKVVEVALFQEHRYAFFYWLQWTRERKQSTPPCLVSLDWHQDLGYPGDIEQQWLKDLNQSDDGEVAGFCWATLPNNNDGQIMAAVYLNLIGDVYVHCRDGYGDEWADELFHDRFGNAHPIRKFRTPQQLEAALLTSSEQAVYFDLDLDFFTYRNHYTEGGSRFTYMPKGKILELLAPETSLMRWIFARLAGFTIATEPEFCGGISKSNKLLDMVTKLYFTPDLFHDACEWKHLRNR</sequence>
<name>A0ABY4BFJ0_9BACT</name>
<dbReference type="RefSeq" id="WP_243520934.1">
    <property type="nucleotide sequence ID" value="NZ_CP094538.1"/>
</dbReference>
<proteinExistence type="predicted"/>
<protein>
    <submittedName>
        <fullName evidence="1">UPF0489 family protein</fullName>
    </submittedName>
</protein>
<gene>
    <name evidence="1" type="ORF">MTP16_25525</name>
</gene>
<organism evidence="1 2">
    <name type="scientific">Hymenobacter monticola</name>
    <dbReference type="NCBI Taxonomy" id="1705399"/>
    <lineage>
        <taxon>Bacteria</taxon>
        <taxon>Pseudomonadati</taxon>
        <taxon>Bacteroidota</taxon>
        <taxon>Cytophagia</taxon>
        <taxon>Cytophagales</taxon>
        <taxon>Hymenobacteraceae</taxon>
        <taxon>Hymenobacter</taxon>
    </lineage>
</organism>
<reference evidence="1 2" key="1">
    <citation type="submission" date="2022-03" db="EMBL/GenBank/DDBJ databases">
        <title>Hymenobactersp. isolated from the air.</title>
        <authorList>
            <person name="Won M."/>
            <person name="Kwon S.-W."/>
        </authorList>
    </citation>
    <scope>NUCLEOTIDE SEQUENCE [LARGE SCALE GENOMIC DNA]</scope>
    <source>
        <strain evidence="1 2">KACC 22596</strain>
        <plasmid evidence="1 2">unnamed4</plasmid>
    </source>
</reference>
<keyword evidence="2" id="KW-1185">Reference proteome</keyword>
<accession>A0ABY4BFJ0</accession>
<geneLocation type="plasmid" evidence="1 2">
    <name>unnamed4</name>
</geneLocation>
<dbReference type="EMBL" id="CP094538">
    <property type="protein sequence ID" value="UOE36761.1"/>
    <property type="molecule type" value="Genomic_DNA"/>
</dbReference>
<keyword evidence="1" id="KW-0614">Plasmid</keyword>
<evidence type="ECO:0000313" key="2">
    <source>
        <dbReference type="Proteomes" id="UP000831390"/>
    </source>
</evidence>